<sequence length="269" mass="29377">MLRATILTISMLCAASVARAQTDVSRLVEVIRLGEVAAILHDEGLRYAQSLDDALMGGQAGTQFHLEAARIYDTARITDRIADALSEGMTEEEVEETTVFFATELGQSILSLENSARRAISDPALEELARAYYEDLPRDDARLVQVEQYIAVNDLIDRNVEGTLSADYHFYLGMAEAGDGVRDDGSLLAQLLEGRAETEAETSTWLHSFLLLAYQPLAAEEMAENIAFSQSDSGKALNAALFDGFDRLYDEISYDLGAAMAQAMSATDL</sequence>
<organism evidence="3 4">
    <name type="scientific">Lutimaribacter marinistellae</name>
    <dbReference type="NCBI Taxonomy" id="1820329"/>
    <lineage>
        <taxon>Bacteria</taxon>
        <taxon>Pseudomonadati</taxon>
        <taxon>Pseudomonadota</taxon>
        <taxon>Alphaproteobacteria</taxon>
        <taxon>Rhodobacterales</taxon>
        <taxon>Roseobacteraceae</taxon>
        <taxon>Lutimaribacter</taxon>
    </lineage>
</organism>
<evidence type="ECO:0000259" key="2">
    <source>
        <dbReference type="Pfam" id="PF09832"/>
    </source>
</evidence>
<keyword evidence="1" id="KW-0732">Signal</keyword>
<evidence type="ECO:0000313" key="4">
    <source>
        <dbReference type="Proteomes" id="UP001595629"/>
    </source>
</evidence>
<feature type="domain" description="DUF2059" evidence="2">
    <location>
        <begin position="76"/>
        <end position="130"/>
    </location>
</feature>
<feature type="chain" id="PRO_5045376922" evidence="1">
    <location>
        <begin position="21"/>
        <end position="269"/>
    </location>
</feature>
<evidence type="ECO:0000256" key="1">
    <source>
        <dbReference type="SAM" id="SignalP"/>
    </source>
</evidence>
<keyword evidence="4" id="KW-1185">Reference proteome</keyword>
<feature type="signal peptide" evidence="1">
    <location>
        <begin position="1"/>
        <end position="20"/>
    </location>
</feature>
<reference evidence="4" key="1">
    <citation type="journal article" date="2019" name="Int. J. Syst. Evol. Microbiol.">
        <title>The Global Catalogue of Microorganisms (GCM) 10K type strain sequencing project: providing services to taxonomists for standard genome sequencing and annotation.</title>
        <authorList>
            <consortium name="The Broad Institute Genomics Platform"/>
            <consortium name="The Broad Institute Genome Sequencing Center for Infectious Disease"/>
            <person name="Wu L."/>
            <person name="Ma J."/>
        </authorList>
    </citation>
    <scope>NUCLEOTIDE SEQUENCE [LARGE SCALE GENOMIC DNA]</scope>
    <source>
        <strain evidence="4">KCTC 42911</strain>
    </source>
</reference>
<protein>
    <submittedName>
        <fullName evidence="3">DUF2059 domain-containing protein</fullName>
    </submittedName>
</protein>
<dbReference type="Pfam" id="PF09832">
    <property type="entry name" value="DUF2059"/>
    <property type="match status" value="1"/>
</dbReference>
<evidence type="ECO:0000313" key="3">
    <source>
        <dbReference type="EMBL" id="MFC3616572.1"/>
    </source>
</evidence>
<name>A0ABV7TLR3_9RHOB</name>
<accession>A0ABV7TLR3</accession>
<proteinExistence type="predicted"/>
<dbReference type="EMBL" id="JBHRXI010000049">
    <property type="protein sequence ID" value="MFC3616572.1"/>
    <property type="molecule type" value="Genomic_DNA"/>
</dbReference>
<gene>
    <name evidence="3" type="ORF">ACFORG_22745</name>
</gene>
<dbReference type="Proteomes" id="UP001595629">
    <property type="component" value="Unassembled WGS sequence"/>
</dbReference>
<dbReference type="InterPro" id="IPR018637">
    <property type="entry name" value="DUF2059"/>
</dbReference>
<dbReference type="RefSeq" id="WP_386737885.1">
    <property type="nucleotide sequence ID" value="NZ_JBHRXI010000049.1"/>
</dbReference>
<comment type="caution">
    <text evidence="3">The sequence shown here is derived from an EMBL/GenBank/DDBJ whole genome shotgun (WGS) entry which is preliminary data.</text>
</comment>